<feature type="binding site" evidence="12">
    <location>
        <position position="236"/>
    </location>
    <ligand>
        <name>Zn(2+)</name>
        <dbReference type="ChEBI" id="CHEBI:29105"/>
    </ligand>
</feature>
<comment type="similarity">
    <text evidence="2 12">Belongs to the class-I aminoacyl-tRNA synthetase family.</text>
</comment>
<feature type="binding site" evidence="12">
    <location>
        <position position="271"/>
    </location>
    <ligand>
        <name>ATP</name>
        <dbReference type="ChEBI" id="CHEBI:30616"/>
    </ligand>
</feature>
<dbReference type="HAMAP" id="MF_00041">
    <property type="entry name" value="Cys_tRNA_synth"/>
    <property type="match status" value="1"/>
</dbReference>
<dbReference type="CDD" id="cd00672">
    <property type="entry name" value="CysRS_core"/>
    <property type="match status" value="1"/>
</dbReference>
<dbReference type="SUPFAM" id="SSF52374">
    <property type="entry name" value="Nucleotidylyl transferase"/>
    <property type="match status" value="1"/>
</dbReference>
<evidence type="ECO:0000256" key="3">
    <source>
        <dbReference type="ARBA" id="ARBA00022490"/>
    </source>
</evidence>
<evidence type="ECO:0000259" key="13">
    <source>
        <dbReference type="SMART" id="SM00840"/>
    </source>
</evidence>
<keyword evidence="5 12" id="KW-0479">Metal-binding</keyword>
<dbReference type="SUPFAM" id="SSF47323">
    <property type="entry name" value="Anticodon-binding domain of a subclass of class I aminoacyl-tRNA synthetases"/>
    <property type="match status" value="1"/>
</dbReference>
<evidence type="ECO:0000256" key="2">
    <source>
        <dbReference type="ARBA" id="ARBA00005594"/>
    </source>
</evidence>
<dbReference type="PRINTS" id="PR00983">
    <property type="entry name" value="TRNASYNTHCYS"/>
</dbReference>
<dbReference type="Gene3D" id="3.40.50.620">
    <property type="entry name" value="HUPs"/>
    <property type="match status" value="1"/>
</dbReference>
<keyword evidence="4 12" id="KW-0436">Ligase</keyword>
<proteinExistence type="inferred from homology"/>
<comment type="cofactor">
    <cofactor evidence="12">
        <name>Zn(2+)</name>
        <dbReference type="ChEBI" id="CHEBI:29105"/>
    </cofactor>
    <text evidence="12">Binds 1 zinc ion per subunit.</text>
</comment>
<dbReference type="EMBL" id="CP104013">
    <property type="protein sequence ID" value="UYP47215.1"/>
    <property type="molecule type" value="Genomic_DNA"/>
</dbReference>
<evidence type="ECO:0000256" key="7">
    <source>
        <dbReference type="ARBA" id="ARBA00022833"/>
    </source>
</evidence>
<dbReference type="Gene3D" id="1.20.120.1910">
    <property type="entry name" value="Cysteine-tRNA ligase, C-terminal anti-codon recognition domain"/>
    <property type="match status" value="1"/>
</dbReference>
<evidence type="ECO:0000256" key="8">
    <source>
        <dbReference type="ARBA" id="ARBA00022840"/>
    </source>
</evidence>
<dbReference type="InterPro" id="IPR015273">
    <property type="entry name" value="Cys-tRNA-synt_Ia_DALR"/>
</dbReference>
<evidence type="ECO:0000256" key="12">
    <source>
        <dbReference type="HAMAP-Rule" id="MF_00041"/>
    </source>
</evidence>
<keyword evidence="9 12" id="KW-0648">Protein biosynthesis</keyword>
<keyword evidence="15" id="KW-1185">Reference proteome</keyword>
<keyword evidence="7 12" id="KW-0862">Zinc</keyword>
<dbReference type="GO" id="GO:0004817">
    <property type="term" value="F:cysteine-tRNA ligase activity"/>
    <property type="evidence" value="ECO:0007669"/>
    <property type="project" value="UniProtKB-EC"/>
</dbReference>
<dbReference type="InterPro" id="IPR014729">
    <property type="entry name" value="Rossmann-like_a/b/a_fold"/>
</dbReference>
<evidence type="ECO:0000256" key="4">
    <source>
        <dbReference type="ARBA" id="ARBA00022598"/>
    </source>
</evidence>
<evidence type="ECO:0000313" key="14">
    <source>
        <dbReference type="EMBL" id="UYP47215.1"/>
    </source>
</evidence>
<sequence length="482" mass="56489">MIKIFNDLHNEVEEFKPLIKNKVGMYVCGVTVYDSPHLGHAYSAISFDIIRRYLEYRGYEVNYVMNYTDVDDKMIRRANERGTDIYAISQQYIDEYEQMQQKLFIKPPSVKPRATEEIPDIIKMIQTLEEKGFAYVSDGSVYFDTSKYEDYKYIFRKKNKAGEEEEQFTQSDFADAKRNIEDFVLWKKEKPGEPSWDSPWSKGRPGWHIECSVMATKYLGNTVDIHGGGKDLLRPHHQNEIAQAESATGEKFVNYWIHNGFLNVDNEKMSKSLGNFIPLMDMMEKFSGTFLRYYFATAYYKSPINFSMDKLEQAQKNLEKIQKFYSTMKNYSKQISEDATPLGNEQMVQAQKFIEDFHEAMDNDFNAAKAIGFLFAMINYFQKQIFNQDQALDKNVQAQIITFLEGIDSFFQFITNPIEIVQDDTSEWKQRYEDLIVKFLDYRKEAKKNKNWALADKIRDIITETGVVVNDKGSDYTFELKK</sequence>
<comment type="catalytic activity">
    <reaction evidence="11 12">
        <text>tRNA(Cys) + L-cysteine + ATP = L-cysteinyl-tRNA(Cys) + AMP + diphosphate</text>
        <dbReference type="Rhea" id="RHEA:17773"/>
        <dbReference type="Rhea" id="RHEA-COMP:9661"/>
        <dbReference type="Rhea" id="RHEA-COMP:9679"/>
        <dbReference type="ChEBI" id="CHEBI:30616"/>
        <dbReference type="ChEBI" id="CHEBI:33019"/>
        <dbReference type="ChEBI" id="CHEBI:35235"/>
        <dbReference type="ChEBI" id="CHEBI:78442"/>
        <dbReference type="ChEBI" id="CHEBI:78517"/>
        <dbReference type="ChEBI" id="CHEBI:456215"/>
        <dbReference type="EC" id="6.1.1.16"/>
    </reaction>
</comment>
<keyword evidence="6 12" id="KW-0547">Nucleotide-binding</keyword>
<feature type="binding site" evidence="12">
    <location>
        <position position="240"/>
    </location>
    <ligand>
        <name>Zn(2+)</name>
        <dbReference type="ChEBI" id="CHEBI:29105"/>
    </ligand>
</feature>
<gene>
    <name evidence="12" type="primary">cysS</name>
    <name evidence="14" type="ORF">NEF87_003500</name>
</gene>
<dbReference type="PANTHER" id="PTHR10890">
    <property type="entry name" value="CYSTEINYL-TRNA SYNTHETASE"/>
    <property type="match status" value="1"/>
</dbReference>
<dbReference type="SMART" id="SM00840">
    <property type="entry name" value="DALR_2"/>
    <property type="match status" value="1"/>
</dbReference>
<dbReference type="PANTHER" id="PTHR10890:SF3">
    <property type="entry name" value="CYSTEINE--TRNA LIGASE, CYTOPLASMIC"/>
    <property type="match status" value="1"/>
</dbReference>
<dbReference type="Proteomes" id="UP001208689">
    <property type="component" value="Chromosome"/>
</dbReference>
<dbReference type="EC" id="6.1.1.16" evidence="12"/>
<reference evidence="14" key="1">
    <citation type="submission" date="2022-09" db="EMBL/GenBank/DDBJ databases">
        <title>Actin cytoskeleton and complex cell architecture in an #Asgard archaeon.</title>
        <authorList>
            <person name="Ponce Toledo R.I."/>
            <person name="Schleper C."/>
            <person name="Rodrigues Oliveira T."/>
            <person name="Wollweber F."/>
            <person name="Xu J."/>
            <person name="Rittmann S."/>
            <person name="Klingl A."/>
            <person name="Pilhofer M."/>
        </authorList>
    </citation>
    <scope>NUCLEOTIDE SEQUENCE</scope>
    <source>
        <strain evidence="14">B-35</strain>
    </source>
</reference>
<evidence type="ECO:0000256" key="1">
    <source>
        <dbReference type="ARBA" id="ARBA00004496"/>
    </source>
</evidence>
<keyword evidence="3 12" id="KW-0963">Cytoplasm</keyword>
<feature type="binding site" evidence="12">
    <location>
        <position position="211"/>
    </location>
    <ligand>
        <name>Zn(2+)</name>
        <dbReference type="ChEBI" id="CHEBI:29105"/>
    </ligand>
</feature>
<dbReference type="NCBIfam" id="TIGR00435">
    <property type="entry name" value="cysS"/>
    <property type="match status" value="1"/>
</dbReference>
<evidence type="ECO:0000256" key="6">
    <source>
        <dbReference type="ARBA" id="ARBA00022741"/>
    </source>
</evidence>
<feature type="short sequence motif" description="'HIGH' region" evidence="12">
    <location>
        <begin position="30"/>
        <end position="40"/>
    </location>
</feature>
<feature type="domain" description="Cysteinyl-tRNA synthetase class Ia DALR" evidence="13">
    <location>
        <begin position="356"/>
        <end position="411"/>
    </location>
</feature>
<evidence type="ECO:0000256" key="5">
    <source>
        <dbReference type="ARBA" id="ARBA00022723"/>
    </source>
</evidence>
<dbReference type="InterPro" id="IPR032678">
    <property type="entry name" value="tRNA-synt_1_cat_dom"/>
</dbReference>
<evidence type="ECO:0000256" key="9">
    <source>
        <dbReference type="ARBA" id="ARBA00022917"/>
    </source>
</evidence>
<dbReference type="InterPro" id="IPR015803">
    <property type="entry name" value="Cys-tRNA-ligase"/>
</dbReference>
<name>A0ABY6HUL9_9ARCH</name>
<feature type="binding site" evidence="12">
    <location>
        <position position="28"/>
    </location>
    <ligand>
        <name>Zn(2+)</name>
        <dbReference type="ChEBI" id="CHEBI:29105"/>
    </ligand>
</feature>
<protein>
    <recommendedName>
        <fullName evidence="12">Cysteine--tRNA ligase</fullName>
        <ecNumber evidence="12">6.1.1.16</ecNumber>
    </recommendedName>
    <alternativeName>
        <fullName evidence="12">Cysteinyl-tRNA synthetase</fullName>
        <shortName evidence="12">CysRS</shortName>
    </alternativeName>
</protein>
<evidence type="ECO:0000256" key="10">
    <source>
        <dbReference type="ARBA" id="ARBA00023146"/>
    </source>
</evidence>
<evidence type="ECO:0000256" key="11">
    <source>
        <dbReference type="ARBA" id="ARBA00047398"/>
    </source>
</evidence>
<evidence type="ECO:0000313" key="15">
    <source>
        <dbReference type="Proteomes" id="UP001208689"/>
    </source>
</evidence>
<keyword evidence="8 12" id="KW-0067">ATP-binding</keyword>
<dbReference type="Pfam" id="PF09190">
    <property type="entry name" value="DALR_2"/>
    <property type="match status" value="1"/>
</dbReference>
<accession>A0ABY6HUL9</accession>
<organism evidence="14 15">
    <name type="scientific">Candidatus Lokiarchaeum ossiferum</name>
    <dbReference type="NCBI Taxonomy" id="2951803"/>
    <lineage>
        <taxon>Archaea</taxon>
        <taxon>Promethearchaeati</taxon>
        <taxon>Promethearchaeota</taxon>
        <taxon>Promethearchaeia</taxon>
        <taxon>Promethearchaeales</taxon>
        <taxon>Promethearchaeaceae</taxon>
        <taxon>Candidatus Lokiarchaeum</taxon>
    </lineage>
</organism>
<keyword evidence="10 12" id="KW-0030">Aminoacyl-tRNA synthetase</keyword>
<dbReference type="InterPro" id="IPR009080">
    <property type="entry name" value="tRNAsynth_Ia_anticodon-bd"/>
</dbReference>
<dbReference type="Pfam" id="PF01406">
    <property type="entry name" value="tRNA-synt_1e"/>
    <property type="match status" value="1"/>
</dbReference>
<dbReference type="InterPro" id="IPR024909">
    <property type="entry name" value="Cys-tRNA/MSH_ligase"/>
</dbReference>
<feature type="short sequence motif" description="'KMSKS' region" evidence="12">
    <location>
        <begin position="268"/>
        <end position="272"/>
    </location>
</feature>
<comment type="subcellular location">
    <subcellularLocation>
        <location evidence="1 12">Cytoplasm</location>
    </subcellularLocation>
</comment>